<dbReference type="OrthoDB" id="5495463at2"/>
<dbReference type="AlphaFoldDB" id="A0A7Z0CJC4"/>
<keyword evidence="1" id="KW-0812">Transmembrane</keyword>
<gene>
    <name evidence="2" type="ORF">BKA03_000887</name>
</gene>
<feature type="transmembrane region" description="Helical" evidence="1">
    <location>
        <begin position="128"/>
        <end position="146"/>
    </location>
</feature>
<evidence type="ECO:0000256" key="1">
    <source>
        <dbReference type="SAM" id="Phobius"/>
    </source>
</evidence>
<feature type="transmembrane region" description="Helical" evidence="1">
    <location>
        <begin position="166"/>
        <end position="192"/>
    </location>
</feature>
<name>A0A7Z0CJC4_9MICO</name>
<proteinExistence type="predicted"/>
<evidence type="ECO:0000313" key="3">
    <source>
        <dbReference type="Proteomes" id="UP000547973"/>
    </source>
</evidence>
<accession>A0A7Z0CJC4</accession>
<comment type="caution">
    <text evidence="2">The sequence shown here is derived from an EMBL/GenBank/DDBJ whole genome shotgun (WGS) entry which is preliminary data.</text>
</comment>
<reference evidence="2 3" key="1">
    <citation type="submission" date="2020-07" db="EMBL/GenBank/DDBJ databases">
        <title>Sequencing the genomes of 1000 actinobacteria strains.</title>
        <authorList>
            <person name="Klenk H.-P."/>
        </authorList>
    </citation>
    <scope>NUCLEOTIDE SEQUENCE [LARGE SCALE GENOMIC DNA]</scope>
    <source>
        <strain evidence="2 3">DSM 19970</strain>
    </source>
</reference>
<feature type="transmembrane region" description="Helical" evidence="1">
    <location>
        <begin position="86"/>
        <end position="107"/>
    </location>
</feature>
<keyword evidence="1" id="KW-1133">Transmembrane helix</keyword>
<organism evidence="2 3">
    <name type="scientific">Demequina lutea</name>
    <dbReference type="NCBI Taxonomy" id="431489"/>
    <lineage>
        <taxon>Bacteria</taxon>
        <taxon>Bacillati</taxon>
        <taxon>Actinomycetota</taxon>
        <taxon>Actinomycetes</taxon>
        <taxon>Micrococcales</taxon>
        <taxon>Demequinaceae</taxon>
        <taxon>Demequina</taxon>
    </lineage>
</organism>
<sequence>MAEQQTAGVIHDIGFRHYDGPRLGRGWIVRSLLVETFRGAFGLGRPAKAKAMPWILIGILLAPPVIFVLVIVLTGMDRLPVSYTQYFGSLQLIISLFIAGRAPYAVSRDLRHGVMPLYLSRPLKRGDYVLAKFGGVSLAMFAILAAPETLLFVGALLAKLPVGAQIAGYAEGLAMAVILALMLTGIGLVIAAFTPRRGLGVAAIITTLVVANALGAILSVILSQMGNATLGAYLSAVDPYNVVDGLAGSWFSADTSITALSSLGFTGGLVFTTLAVATVGGSLAILLARYRKVGVV</sequence>
<feature type="transmembrane region" description="Helical" evidence="1">
    <location>
        <begin position="199"/>
        <end position="222"/>
    </location>
</feature>
<keyword evidence="1" id="KW-0472">Membrane</keyword>
<dbReference type="RefSeq" id="WP_062074476.1">
    <property type="nucleotide sequence ID" value="NZ_BBRC01000003.1"/>
</dbReference>
<dbReference type="Proteomes" id="UP000547973">
    <property type="component" value="Unassembled WGS sequence"/>
</dbReference>
<dbReference type="Pfam" id="PF12679">
    <property type="entry name" value="ABC2_membrane_2"/>
    <property type="match status" value="1"/>
</dbReference>
<dbReference type="EMBL" id="JACBZO010000001">
    <property type="protein sequence ID" value="NYI40768.1"/>
    <property type="molecule type" value="Genomic_DNA"/>
</dbReference>
<keyword evidence="3" id="KW-1185">Reference proteome</keyword>
<protein>
    <submittedName>
        <fullName evidence="2">ABC-2 type transport system permease protein</fullName>
    </submittedName>
</protein>
<evidence type="ECO:0000313" key="2">
    <source>
        <dbReference type="EMBL" id="NYI40768.1"/>
    </source>
</evidence>
<feature type="transmembrane region" description="Helical" evidence="1">
    <location>
        <begin position="269"/>
        <end position="288"/>
    </location>
</feature>
<feature type="transmembrane region" description="Helical" evidence="1">
    <location>
        <begin position="54"/>
        <end position="74"/>
    </location>
</feature>